<name>A0A7Y9FKA4_9SPHN</name>
<proteinExistence type="predicted"/>
<keyword evidence="3" id="KW-1185">Reference proteome</keyword>
<sequence length="178" mass="20370">MSSIMNKRDLAAKLDAHQSAVLPIVSWGIRQMHRETSTASLTSELTAKRMELTRLLVDYALFKHRDVFAPAIAMGGDQAVEGMRLKAACIEMGERYRAFIRSPDSGQRIHDWSSYRYEALAMAIELHEHLVSERVAIRKLLGLRSKDLPVEELAIDEPLFHEPQHQTEPEEEEEIDYI</sequence>
<dbReference type="EMBL" id="JACCBY010000001">
    <property type="protein sequence ID" value="NYD88900.1"/>
    <property type="molecule type" value="Genomic_DNA"/>
</dbReference>
<evidence type="ECO:0000313" key="2">
    <source>
        <dbReference type="EMBL" id="NYD88900.1"/>
    </source>
</evidence>
<dbReference type="AlphaFoldDB" id="A0A7Y9FKA4"/>
<accession>A0A7Y9FKA4</accession>
<dbReference type="RefSeq" id="WP_179507439.1">
    <property type="nucleotide sequence ID" value="NZ_JACCBY010000001.1"/>
</dbReference>
<comment type="caution">
    <text evidence="2">The sequence shown here is derived from an EMBL/GenBank/DDBJ whole genome shotgun (WGS) entry which is preliminary data.</text>
</comment>
<evidence type="ECO:0000256" key="1">
    <source>
        <dbReference type="SAM" id="MobiDB-lite"/>
    </source>
</evidence>
<dbReference type="Proteomes" id="UP000517753">
    <property type="component" value="Unassembled WGS sequence"/>
</dbReference>
<feature type="region of interest" description="Disordered" evidence="1">
    <location>
        <begin position="158"/>
        <end position="178"/>
    </location>
</feature>
<gene>
    <name evidence="2" type="ORF">HD841_000669</name>
</gene>
<evidence type="ECO:0000313" key="3">
    <source>
        <dbReference type="Proteomes" id="UP000517753"/>
    </source>
</evidence>
<organism evidence="2 3">
    <name type="scientific">Sphingomonas melonis</name>
    <dbReference type="NCBI Taxonomy" id="152682"/>
    <lineage>
        <taxon>Bacteria</taxon>
        <taxon>Pseudomonadati</taxon>
        <taxon>Pseudomonadota</taxon>
        <taxon>Alphaproteobacteria</taxon>
        <taxon>Sphingomonadales</taxon>
        <taxon>Sphingomonadaceae</taxon>
        <taxon>Sphingomonas</taxon>
    </lineage>
</organism>
<evidence type="ECO:0008006" key="4">
    <source>
        <dbReference type="Google" id="ProtNLM"/>
    </source>
</evidence>
<reference evidence="2 3" key="1">
    <citation type="submission" date="2020-08" db="EMBL/GenBank/DDBJ databases">
        <title>The Agave Microbiome: Exploring the role of microbial communities in plant adaptations to desert environments.</title>
        <authorList>
            <person name="Partida-Martinez L.P."/>
        </authorList>
    </citation>
    <scope>NUCLEOTIDE SEQUENCE [LARGE SCALE GENOMIC DNA]</scope>
    <source>
        <strain evidence="2 3">AS2.3</strain>
    </source>
</reference>
<protein>
    <recommendedName>
        <fullName evidence="4">Hemerythrin-like domain-containing protein</fullName>
    </recommendedName>
</protein>
<feature type="compositionally biased region" description="Basic and acidic residues" evidence="1">
    <location>
        <begin position="158"/>
        <end position="168"/>
    </location>
</feature>
<feature type="compositionally biased region" description="Acidic residues" evidence="1">
    <location>
        <begin position="169"/>
        <end position="178"/>
    </location>
</feature>